<accession>A0ABS8YVS6</accession>
<gene>
    <name evidence="2" type="ORF">LZA78_10620</name>
</gene>
<keyword evidence="1" id="KW-1133">Transmembrane helix</keyword>
<reference evidence="2 3" key="1">
    <citation type="submission" date="2021-12" db="EMBL/GenBank/DDBJ databases">
        <title>Sinirhodobacter sp. WL0062 is a bacterium isolated from seawater.</title>
        <authorList>
            <person name="Wang L."/>
            <person name="He W."/>
            <person name="Zhang D.-F."/>
        </authorList>
    </citation>
    <scope>NUCLEOTIDE SEQUENCE [LARGE SCALE GENOMIC DNA]</scope>
    <source>
        <strain evidence="2 3">WL0062</strain>
    </source>
</reference>
<feature type="transmembrane region" description="Helical" evidence="1">
    <location>
        <begin position="6"/>
        <end position="26"/>
    </location>
</feature>
<evidence type="ECO:0000256" key="1">
    <source>
        <dbReference type="SAM" id="Phobius"/>
    </source>
</evidence>
<name>A0ABS8YVS6_9RHOB</name>
<dbReference type="Proteomes" id="UP001521181">
    <property type="component" value="Unassembled WGS sequence"/>
</dbReference>
<keyword evidence="1" id="KW-0472">Membrane</keyword>
<evidence type="ECO:0000313" key="2">
    <source>
        <dbReference type="EMBL" id="MCE5973936.1"/>
    </source>
</evidence>
<dbReference type="RefSeq" id="WP_233676910.1">
    <property type="nucleotide sequence ID" value="NZ_JAJUOS010000007.1"/>
</dbReference>
<sequence>MIGFLRLAIFGAVGAAVAYWVLLIYSRSLRREALEKEWDADPPEGGTPEGRDLFIEEGMADYEHSLRRKLIWLVLVLPAVVVGLLIYLVNYA</sequence>
<keyword evidence="1" id="KW-0812">Transmembrane</keyword>
<organism evidence="2 3">
    <name type="scientific">Rhodobacter flavimaris</name>
    <dbReference type="NCBI Taxonomy" id="2907145"/>
    <lineage>
        <taxon>Bacteria</taxon>
        <taxon>Pseudomonadati</taxon>
        <taxon>Pseudomonadota</taxon>
        <taxon>Alphaproteobacteria</taxon>
        <taxon>Rhodobacterales</taxon>
        <taxon>Rhodobacter group</taxon>
        <taxon>Rhodobacter</taxon>
    </lineage>
</organism>
<dbReference type="EMBL" id="JAJUOS010000007">
    <property type="protein sequence ID" value="MCE5973936.1"/>
    <property type="molecule type" value="Genomic_DNA"/>
</dbReference>
<comment type="caution">
    <text evidence="2">The sequence shown here is derived from an EMBL/GenBank/DDBJ whole genome shotgun (WGS) entry which is preliminary data.</text>
</comment>
<keyword evidence="3" id="KW-1185">Reference proteome</keyword>
<protein>
    <submittedName>
        <fullName evidence="2">Uncharacterized protein</fullName>
    </submittedName>
</protein>
<proteinExistence type="predicted"/>
<feature type="transmembrane region" description="Helical" evidence="1">
    <location>
        <begin position="70"/>
        <end position="89"/>
    </location>
</feature>
<evidence type="ECO:0000313" key="3">
    <source>
        <dbReference type="Proteomes" id="UP001521181"/>
    </source>
</evidence>